<dbReference type="NCBIfam" id="TIGR00621">
    <property type="entry name" value="ssb"/>
    <property type="match status" value="1"/>
</dbReference>
<dbReference type="GO" id="GO:0006310">
    <property type="term" value="P:DNA recombination"/>
    <property type="evidence" value="ECO:0007669"/>
    <property type="project" value="UniProtKB-UniRule"/>
</dbReference>
<keyword evidence="1 2" id="KW-0238">DNA-binding</keyword>
<dbReference type="PROSITE" id="PS50935">
    <property type="entry name" value="SSB"/>
    <property type="match status" value="1"/>
</dbReference>
<dbReference type="RefSeq" id="WP_042803558.1">
    <property type="nucleotide sequence ID" value="NZ_AVSP01000005.1"/>
</dbReference>
<dbReference type="AlphaFoldDB" id="A0A011NB88"/>
<dbReference type="CDD" id="cd04496">
    <property type="entry name" value="SSB_OBF"/>
    <property type="match status" value="1"/>
</dbReference>
<keyword evidence="2" id="KW-0233">DNA recombination</keyword>
<evidence type="ECO:0000313" key="5">
    <source>
        <dbReference type="EMBL" id="EXI61650.1"/>
    </source>
</evidence>
<evidence type="ECO:0000256" key="4">
    <source>
        <dbReference type="SAM" id="MobiDB-lite"/>
    </source>
</evidence>
<feature type="compositionally biased region" description="Basic and acidic residues" evidence="4">
    <location>
        <begin position="123"/>
        <end position="139"/>
    </location>
</feature>
<dbReference type="HAMAP" id="MF_00984">
    <property type="entry name" value="SSB"/>
    <property type="match status" value="1"/>
</dbReference>
<proteinExistence type="inferred from homology"/>
<keyword evidence="2" id="KW-0227">DNA damage</keyword>
<evidence type="ECO:0000313" key="6">
    <source>
        <dbReference type="Proteomes" id="UP000054123"/>
    </source>
</evidence>
<feature type="compositionally biased region" description="Polar residues" evidence="4">
    <location>
        <begin position="106"/>
        <end position="118"/>
    </location>
</feature>
<dbReference type="PANTHER" id="PTHR10302:SF27">
    <property type="entry name" value="SINGLE-STRANDED DNA-BINDING PROTEIN"/>
    <property type="match status" value="1"/>
</dbReference>
<dbReference type="PIRSF" id="PIRSF002070">
    <property type="entry name" value="SSB"/>
    <property type="match status" value="1"/>
</dbReference>
<gene>
    <name evidence="5" type="ORF">AK33_08640</name>
</gene>
<keyword evidence="6" id="KW-1185">Reference proteome</keyword>
<evidence type="ECO:0000256" key="1">
    <source>
        <dbReference type="ARBA" id="ARBA00023125"/>
    </source>
</evidence>
<dbReference type="Proteomes" id="UP000054123">
    <property type="component" value="Unassembled WGS sequence"/>
</dbReference>
<feature type="region of interest" description="Disordered" evidence="4">
    <location>
        <begin position="106"/>
        <end position="147"/>
    </location>
</feature>
<dbReference type="InterPro" id="IPR012340">
    <property type="entry name" value="NA-bd_OB-fold"/>
</dbReference>
<dbReference type="GO" id="GO:0006260">
    <property type="term" value="P:DNA replication"/>
    <property type="evidence" value="ECO:0007669"/>
    <property type="project" value="UniProtKB-UniRule"/>
</dbReference>
<keyword evidence="2" id="KW-0234">DNA repair</keyword>
<comment type="function">
    <text evidence="2">Plays an important role in DNA replication, recombination and repair. Binds to ssDNA and to an array of partner proteins to recruit them to their sites of action during DNA metabolism.</text>
</comment>
<evidence type="ECO:0000256" key="2">
    <source>
        <dbReference type="HAMAP-Rule" id="MF_00984"/>
    </source>
</evidence>
<dbReference type="PATRIC" id="fig|1450449.3.peg.1712"/>
<dbReference type="EMBL" id="JANJ01000006">
    <property type="protein sequence ID" value="EXI61650.1"/>
    <property type="molecule type" value="Genomic_DNA"/>
</dbReference>
<dbReference type="OrthoDB" id="9809878at2"/>
<feature type="DNA-binding region" evidence="2">
    <location>
        <begin position="50"/>
        <end position="56"/>
    </location>
</feature>
<dbReference type="InterPro" id="IPR000424">
    <property type="entry name" value="Primosome_PriB/ssb"/>
</dbReference>
<dbReference type="PANTHER" id="PTHR10302">
    <property type="entry name" value="SINGLE-STRANDED DNA-BINDING PROTEIN"/>
    <property type="match status" value="1"/>
</dbReference>
<feature type="short sequence motif" description="Important for interaction with partner proteins" evidence="2">
    <location>
        <begin position="142"/>
        <end position="147"/>
    </location>
</feature>
<comment type="subunit">
    <text evidence="2">Homotetramer.</text>
</comment>
<dbReference type="GO" id="GO:0009295">
    <property type="term" value="C:nucleoid"/>
    <property type="evidence" value="ECO:0007669"/>
    <property type="project" value="TreeGrafter"/>
</dbReference>
<sequence>MNLVTLIGRLGQDPDIRTMQNGEKTAALSVATSEKWTDKQTGVKKESTEWHRVVLYRRLAEIAEMYIRKGMLVSVVGKIKSRKWTDSNGVERNITEIIAEQVQMLSSGEKNTQTTAENKPQAKQKDQEIMTADEQKDIQQFDDEIPF</sequence>
<protein>
    <recommendedName>
        <fullName evidence="2 3">Single-stranded DNA-binding protein</fullName>
        <shortName evidence="2">SSB</shortName>
    </recommendedName>
</protein>
<organism evidence="5 6">
    <name type="scientific">Mannheimia granulomatis</name>
    <dbReference type="NCBI Taxonomy" id="85402"/>
    <lineage>
        <taxon>Bacteria</taxon>
        <taxon>Pseudomonadati</taxon>
        <taxon>Pseudomonadota</taxon>
        <taxon>Gammaproteobacteria</taxon>
        <taxon>Pasteurellales</taxon>
        <taxon>Pasteurellaceae</taxon>
        <taxon>Mannheimia</taxon>
    </lineage>
</organism>
<dbReference type="SUPFAM" id="SSF50249">
    <property type="entry name" value="Nucleic acid-binding proteins"/>
    <property type="match status" value="1"/>
</dbReference>
<reference evidence="5 6" key="1">
    <citation type="journal article" date="2014" name="Genome Announc.">
        <title>Genome Sequence of a Presumptive Mannheimia haemolytica Strain with an A1/A6-Cross-Reactive Serotype from a White-Tailed Deer (Odocoileus virginianus).</title>
        <authorList>
            <person name="Lawrence P.K."/>
            <person name="Bey R.F."/>
            <person name="Wiener B."/>
            <person name="Kittichotirat W."/>
            <person name="Bumgarner R.E."/>
        </authorList>
    </citation>
    <scope>NUCLEOTIDE SEQUENCE [LARGE SCALE GENOMIC DNA]</scope>
    <source>
        <strain evidence="5 6">PKL10</strain>
    </source>
</reference>
<dbReference type="GO" id="GO:0003697">
    <property type="term" value="F:single-stranded DNA binding"/>
    <property type="evidence" value="ECO:0007669"/>
    <property type="project" value="UniProtKB-UniRule"/>
</dbReference>
<accession>A0A011NB88</accession>
<keyword evidence="2" id="KW-0235">DNA replication</keyword>
<dbReference type="Pfam" id="PF00436">
    <property type="entry name" value="SSB"/>
    <property type="match status" value="1"/>
</dbReference>
<comment type="caution">
    <text evidence="5">The sequence shown here is derived from an EMBL/GenBank/DDBJ whole genome shotgun (WGS) entry which is preliminary data.</text>
</comment>
<dbReference type="Gene3D" id="2.40.50.140">
    <property type="entry name" value="Nucleic acid-binding proteins"/>
    <property type="match status" value="1"/>
</dbReference>
<name>A0A011NB88_9PAST</name>
<evidence type="ECO:0000256" key="3">
    <source>
        <dbReference type="PIRNR" id="PIRNR002070"/>
    </source>
</evidence>
<dbReference type="GO" id="GO:0006281">
    <property type="term" value="P:DNA repair"/>
    <property type="evidence" value="ECO:0007669"/>
    <property type="project" value="UniProtKB-UniRule"/>
</dbReference>
<dbReference type="InterPro" id="IPR011344">
    <property type="entry name" value="ssDNA-bd"/>
</dbReference>